<evidence type="ECO:0008006" key="4">
    <source>
        <dbReference type="Google" id="ProtNLM"/>
    </source>
</evidence>
<gene>
    <name evidence="2" type="ORF">CCMP2556_LOCUS26008</name>
</gene>
<dbReference type="Gene3D" id="1.25.40.10">
    <property type="entry name" value="Tetratricopeptide repeat domain"/>
    <property type="match status" value="1"/>
</dbReference>
<evidence type="ECO:0000256" key="1">
    <source>
        <dbReference type="ARBA" id="ARBA00022737"/>
    </source>
</evidence>
<keyword evidence="1" id="KW-0677">Repeat</keyword>
<organism evidence="2 3">
    <name type="scientific">Durusdinium trenchii</name>
    <dbReference type="NCBI Taxonomy" id="1381693"/>
    <lineage>
        <taxon>Eukaryota</taxon>
        <taxon>Sar</taxon>
        <taxon>Alveolata</taxon>
        <taxon>Dinophyceae</taxon>
        <taxon>Suessiales</taxon>
        <taxon>Symbiodiniaceae</taxon>
        <taxon>Durusdinium</taxon>
    </lineage>
</organism>
<name>A0ABP0MI61_9DINO</name>
<evidence type="ECO:0000313" key="3">
    <source>
        <dbReference type="Proteomes" id="UP001642484"/>
    </source>
</evidence>
<proteinExistence type="predicted"/>
<dbReference type="InterPro" id="IPR011990">
    <property type="entry name" value="TPR-like_helical_dom_sf"/>
</dbReference>
<protein>
    <recommendedName>
        <fullName evidence="4">Pentatricopeptide repeat-containing protein, chloroplastic</fullName>
    </recommendedName>
</protein>
<reference evidence="2 3" key="1">
    <citation type="submission" date="2024-02" db="EMBL/GenBank/DDBJ databases">
        <authorList>
            <person name="Chen Y."/>
            <person name="Shah S."/>
            <person name="Dougan E. K."/>
            <person name="Thang M."/>
            <person name="Chan C."/>
        </authorList>
    </citation>
    <scope>NUCLEOTIDE SEQUENCE [LARGE SCALE GENOMIC DNA]</scope>
</reference>
<dbReference type="EMBL" id="CAXAMN010017780">
    <property type="protein sequence ID" value="CAK9051163.1"/>
    <property type="molecule type" value="Genomic_DNA"/>
</dbReference>
<dbReference type="PANTHER" id="PTHR47447:SF17">
    <property type="entry name" value="OS12G0638900 PROTEIN"/>
    <property type="match status" value="1"/>
</dbReference>
<accession>A0ABP0MI61</accession>
<comment type="caution">
    <text evidence="2">The sequence shown here is derived from an EMBL/GenBank/DDBJ whole genome shotgun (WGS) entry which is preliminary data.</text>
</comment>
<sequence>MTEQYHEIDHRSIFGRQDWLQQAEGRKALSRGHPFPESSRWTAPWRNGWPAMPSGARGWAPRGWAALRRHGRDGRPRGVSSKLWQRLWPSKERYERQVTSSLRSSRWALAAALIDESRLIGSPLRFTPSFVLHLARVAPWQVSLDAFLQLREEGYLEAPQRCTSAVLAACLLGGSTVLNERMGGGLAEPSASGAVRWNEFFEPAQGDWQKMLFLVDSLLKQLPHLLKGEDASIAFNIPLQACFKSRKWEHVLALLSQMCRHHVPRSVSTLGSALAACERSSQWSRALSVLQHAEHNQWPWRRIQPNVVCFNSAIAACQHVAEWRWSLRLLWHAIDLQLHPDAVTVASALRAAPRAVDAGAGLGAARLLEELDRRGTVPVEVLKETERRMLSHVGSWLVALQHLEDFGGEADATSLNSTLVVMKRERRWLAAMQLLMHPSADAISAMTATTLQEECQQPPAMLATLPRLARETKILLVGNAEEAHGGNGLQVALECWDLLGRSWHDRDVGRLAEWKMGRRLCEDLKRFRAPESGPRGSRAVELVEVVPHGGSFTRELLTSLQIKVKAAPSKFMLSGPPVDAENA</sequence>
<keyword evidence="3" id="KW-1185">Reference proteome</keyword>
<evidence type="ECO:0000313" key="2">
    <source>
        <dbReference type="EMBL" id="CAK9051163.1"/>
    </source>
</evidence>
<dbReference type="Proteomes" id="UP001642484">
    <property type="component" value="Unassembled WGS sequence"/>
</dbReference>
<dbReference type="PANTHER" id="PTHR47447">
    <property type="entry name" value="OS03G0856100 PROTEIN"/>
    <property type="match status" value="1"/>
</dbReference>